<organism evidence="1 2">
    <name type="scientific">Steinernema glaseri</name>
    <dbReference type="NCBI Taxonomy" id="37863"/>
    <lineage>
        <taxon>Eukaryota</taxon>
        <taxon>Metazoa</taxon>
        <taxon>Ecdysozoa</taxon>
        <taxon>Nematoda</taxon>
        <taxon>Chromadorea</taxon>
        <taxon>Rhabditida</taxon>
        <taxon>Tylenchina</taxon>
        <taxon>Panagrolaimomorpha</taxon>
        <taxon>Strongyloidoidea</taxon>
        <taxon>Steinernematidae</taxon>
        <taxon>Steinernema</taxon>
    </lineage>
</organism>
<evidence type="ECO:0000313" key="2">
    <source>
        <dbReference type="WBParaSite" id="L893_g23387.t1"/>
    </source>
</evidence>
<dbReference type="AlphaFoldDB" id="A0A1I7Z6E5"/>
<accession>A0A1I7Z6E5</accession>
<proteinExistence type="predicted"/>
<sequence>MFKAYGTFFENWNYDHPLYYIFSTSLQQLQKCAGEAETPFLLGPHMPKIPQLDTIEEDSQITSMPLEMATGQPPDDGTPCGLVKAAMDDTSLSSIQRMY</sequence>
<name>A0A1I7Z6E5_9BILA</name>
<reference evidence="2" key="1">
    <citation type="submission" date="2016-11" db="UniProtKB">
        <authorList>
            <consortium name="WormBaseParasite"/>
        </authorList>
    </citation>
    <scope>IDENTIFICATION</scope>
</reference>
<protein>
    <submittedName>
        <fullName evidence="2">Mediator of RNA polymerase II transcription subunit 6</fullName>
    </submittedName>
</protein>
<dbReference type="Proteomes" id="UP000095287">
    <property type="component" value="Unplaced"/>
</dbReference>
<keyword evidence="1" id="KW-1185">Reference proteome</keyword>
<dbReference type="WBParaSite" id="L893_g23387.t1">
    <property type="protein sequence ID" value="L893_g23387.t1"/>
    <property type="gene ID" value="L893_g23387"/>
</dbReference>
<evidence type="ECO:0000313" key="1">
    <source>
        <dbReference type="Proteomes" id="UP000095287"/>
    </source>
</evidence>